<sequence length="420" mass="45119">MDSSNNGTVPADKGAVGTIAINSLQFSNKKPSALSSQTLTALDSGIFAQKSPAPTHISLRQRRSHKLRHQRSRRRSAFSLYYSLIRKPRLYQIEKCTGHPIATRIRKLNRLQKTDQLFKLRILPVGHEKDEKIADSKSPSPAVAGDDISDDDAQSASISSGDSEGLSDASLVPSTSTALTTPDMSDSEIKDADADVAPPPKRIKIVIKKATATTTANTAANTMAKMTSPGKPATEIPVVTKALNKNNAAVETNKKVSPNSATSPPTGTKRKRDASVGPAVATAPAVAALKKGSNAFFQTRVQETLTDPLGFDDCVSELPPNKRARALKNQRQFDCFRKVQGPPIPPVLSGALRRPRGSKAVKGENGDNDADSTANLKRPIVMPGAVKKPGEGGIMLGWVPGETRWKKHTYNGPRRSRLSW</sequence>
<dbReference type="AlphaFoldDB" id="A0AA40CZJ9"/>
<feature type="region of interest" description="Disordered" evidence="1">
    <location>
        <begin position="249"/>
        <end position="277"/>
    </location>
</feature>
<protein>
    <submittedName>
        <fullName evidence="2">Uncharacterized protein</fullName>
    </submittedName>
</protein>
<keyword evidence="3" id="KW-1185">Reference proteome</keyword>
<feature type="region of interest" description="Disordered" evidence="1">
    <location>
        <begin position="346"/>
        <end position="377"/>
    </location>
</feature>
<organism evidence="2 3">
    <name type="scientific">Cercophora newfieldiana</name>
    <dbReference type="NCBI Taxonomy" id="92897"/>
    <lineage>
        <taxon>Eukaryota</taxon>
        <taxon>Fungi</taxon>
        <taxon>Dikarya</taxon>
        <taxon>Ascomycota</taxon>
        <taxon>Pezizomycotina</taxon>
        <taxon>Sordariomycetes</taxon>
        <taxon>Sordariomycetidae</taxon>
        <taxon>Sordariales</taxon>
        <taxon>Lasiosphaeriaceae</taxon>
        <taxon>Cercophora</taxon>
    </lineage>
</organism>
<feature type="compositionally biased region" description="Low complexity" evidence="1">
    <location>
        <begin position="154"/>
        <end position="168"/>
    </location>
</feature>
<evidence type="ECO:0000313" key="3">
    <source>
        <dbReference type="Proteomes" id="UP001174936"/>
    </source>
</evidence>
<dbReference type="Proteomes" id="UP001174936">
    <property type="component" value="Unassembled WGS sequence"/>
</dbReference>
<reference evidence="2" key="1">
    <citation type="submission" date="2023-06" db="EMBL/GenBank/DDBJ databases">
        <title>Genome-scale phylogeny and comparative genomics of the fungal order Sordariales.</title>
        <authorList>
            <consortium name="Lawrence Berkeley National Laboratory"/>
            <person name="Hensen N."/>
            <person name="Bonometti L."/>
            <person name="Westerberg I."/>
            <person name="Brannstrom I.O."/>
            <person name="Guillou S."/>
            <person name="Cros-Aarteil S."/>
            <person name="Calhoun S."/>
            <person name="Haridas S."/>
            <person name="Kuo A."/>
            <person name="Mondo S."/>
            <person name="Pangilinan J."/>
            <person name="Riley R."/>
            <person name="Labutti K."/>
            <person name="Andreopoulos B."/>
            <person name="Lipzen A."/>
            <person name="Chen C."/>
            <person name="Yanf M."/>
            <person name="Daum C."/>
            <person name="Ng V."/>
            <person name="Clum A."/>
            <person name="Steindorff A."/>
            <person name="Ohm R."/>
            <person name="Martin F."/>
            <person name="Silar P."/>
            <person name="Natvig D."/>
            <person name="Lalanne C."/>
            <person name="Gautier V."/>
            <person name="Ament-Velasquez S.L."/>
            <person name="Kruys A."/>
            <person name="Hutchinson M.I."/>
            <person name="Powell A.J."/>
            <person name="Barry K."/>
            <person name="Miller A.N."/>
            <person name="Grigoriev I.V."/>
            <person name="Debuchy R."/>
            <person name="Gladieux P."/>
            <person name="Thoren M.H."/>
            <person name="Johannesson H."/>
        </authorList>
    </citation>
    <scope>NUCLEOTIDE SEQUENCE</scope>
    <source>
        <strain evidence="2">SMH2532-1</strain>
    </source>
</reference>
<evidence type="ECO:0000313" key="2">
    <source>
        <dbReference type="EMBL" id="KAK0657276.1"/>
    </source>
</evidence>
<accession>A0AA40CZJ9</accession>
<gene>
    <name evidence="2" type="ORF">B0T16DRAFT_56582</name>
</gene>
<comment type="caution">
    <text evidence="2">The sequence shown here is derived from an EMBL/GenBank/DDBJ whole genome shotgun (WGS) entry which is preliminary data.</text>
</comment>
<dbReference type="EMBL" id="JAULSV010000001">
    <property type="protein sequence ID" value="KAK0657276.1"/>
    <property type="molecule type" value="Genomic_DNA"/>
</dbReference>
<feature type="compositionally biased region" description="Polar residues" evidence="1">
    <location>
        <begin position="172"/>
        <end position="184"/>
    </location>
</feature>
<feature type="compositionally biased region" description="Basic residues" evidence="1">
    <location>
        <begin position="59"/>
        <end position="72"/>
    </location>
</feature>
<evidence type="ECO:0000256" key="1">
    <source>
        <dbReference type="SAM" id="MobiDB-lite"/>
    </source>
</evidence>
<proteinExistence type="predicted"/>
<feature type="compositionally biased region" description="Polar residues" evidence="1">
    <location>
        <begin position="249"/>
        <end position="266"/>
    </location>
</feature>
<name>A0AA40CZJ9_9PEZI</name>
<feature type="region of interest" description="Disordered" evidence="1">
    <location>
        <begin position="53"/>
        <end position="72"/>
    </location>
</feature>
<feature type="region of interest" description="Disordered" evidence="1">
    <location>
        <begin position="129"/>
        <end position="197"/>
    </location>
</feature>